<dbReference type="GO" id="GO:0008270">
    <property type="term" value="F:zinc ion binding"/>
    <property type="evidence" value="ECO:0007669"/>
    <property type="project" value="UniProtKB-KW"/>
</dbReference>
<sequence length="160" mass="18549">MTTPAEHLLSDFKKEPEIPTSSETNPFGEVTGSHSISKNRSTTSDTFSRCDHRGTEFQVNSGHKSHVKTESAQQQVSLWNCAVCSASFPTWMDLNLHKSIHSNSFTCQNCCKSFSRDRDLKVHRRKCWTEWICGHCNQVFDRHAFLRKHMKRKHGKEFKY</sequence>
<evidence type="ECO:0000313" key="9">
    <source>
        <dbReference type="EMBL" id="CAG7821090.1"/>
    </source>
</evidence>
<feature type="region of interest" description="Disordered" evidence="7">
    <location>
        <begin position="1"/>
        <end position="47"/>
    </location>
</feature>
<dbReference type="Pfam" id="PF00096">
    <property type="entry name" value="zf-C2H2"/>
    <property type="match status" value="1"/>
</dbReference>
<feature type="domain" description="C2H2-type" evidence="8">
    <location>
        <begin position="79"/>
        <end position="106"/>
    </location>
</feature>
<keyword evidence="3 6" id="KW-0863">Zinc-finger</keyword>
<evidence type="ECO:0000256" key="4">
    <source>
        <dbReference type="ARBA" id="ARBA00022833"/>
    </source>
</evidence>
<dbReference type="GO" id="GO:0005634">
    <property type="term" value="C:nucleus"/>
    <property type="evidence" value="ECO:0007669"/>
    <property type="project" value="TreeGrafter"/>
</dbReference>
<evidence type="ECO:0000259" key="8">
    <source>
        <dbReference type="PROSITE" id="PS50157"/>
    </source>
</evidence>
<evidence type="ECO:0000256" key="5">
    <source>
        <dbReference type="ARBA" id="ARBA00023242"/>
    </source>
</evidence>
<evidence type="ECO:0000256" key="6">
    <source>
        <dbReference type="PROSITE-ProRule" id="PRU00042"/>
    </source>
</evidence>
<dbReference type="Proteomes" id="UP000708208">
    <property type="component" value="Unassembled WGS sequence"/>
</dbReference>
<evidence type="ECO:0000256" key="1">
    <source>
        <dbReference type="ARBA" id="ARBA00022723"/>
    </source>
</evidence>
<dbReference type="EMBL" id="CAJVCH010499816">
    <property type="protein sequence ID" value="CAG7821090.1"/>
    <property type="molecule type" value="Genomic_DNA"/>
</dbReference>
<keyword evidence="5" id="KW-0539">Nucleus</keyword>
<keyword evidence="4" id="KW-0862">Zinc</keyword>
<dbReference type="AlphaFoldDB" id="A0A8J2KUR6"/>
<dbReference type="PANTHER" id="PTHR24394">
    <property type="entry name" value="ZINC FINGER PROTEIN"/>
    <property type="match status" value="1"/>
</dbReference>
<feature type="domain" description="C2H2-type" evidence="8">
    <location>
        <begin position="131"/>
        <end position="159"/>
    </location>
</feature>
<proteinExistence type="predicted"/>
<protein>
    <recommendedName>
        <fullName evidence="8">C2H2-type domain-containing protein</fullName>
    </recommendedName>
</protein>
<evidence type="ECO:0000256" key="7">
    <source>
        <dbReference type="SAM" id="MobiDB-lite"/>
    </source>
</evidence>
<keyword evidence="10" id="KW-1185">Reference proteome</keyword>
<feature type="compositionally biased region" description="Basic and acidic residues" evidence="7">
    <location>
        <begin position="8"/>
        <end position="17"/>
    </location>
</feature>
<dbReference type="PROSITE" id="PS00028">
    <property type="entry name" value="ZINC_FINGER_C2H2_1"/>
    <property type="match status" value="1"/>
</dbReference>
<accession>A0A8J2KUR6</accession>
<organism evidence="9 10">
    <name type="scientific">Allacma fusca</name>
    <dbReference type="NCBI Taxonomy" id="39272"/>
    <lineage>
        <taxon>Eukaryota</taxon>
        <taxon>Metazoa</taxon>
        <taxon>Ecdysozoa</taxon>
        <taxon>Arthropoda</taxon>
        <taxon>Hexapoda</taxon>
        <taxon>Collembola</taxon>
        <taxon>Symphypleona</taxon>
        <taxon>Sminthuridae</taxon>
        <taxon>Allacma</taxon>
    </lineage>
</organism>
<dbReference type="PANTHER" id="PTHR24394:SF29">
    <property type="entry name" value="MYONEURIN"/>
    <property type="match status" value="1"/>
</dbReference>
<feature type="domain" description="C2H2-type" evidence="8">
    <location>
        <begin position="105"/>
        <end position="125"/>
    </location>
</feature>
<dbReference type="PROSITE" id="PS50157">
    <property type="entry name" value="ZINC_FINGER_C2H2_2"/>
    <property type="match status" value="3"/>
</dbReference>
<evidence type="ECO:0000256" key="2">
    <source>
        <dbReference type="ARBA" id="ARBA00022737"/>
    </source>
</evidence>
<evidence type="ECO:0000256" key="3">
    <source>
        <dbReference type="ARBA" id="ARBA00022771"/>
    </source>
</evidence>
<comment type="caution">
    <text evidence="9">The sequence shown here is derived from an EMBL/GenBank/DDBJ whole genome shotgun (WGS) entry which is preliminary data.</text>
</comment>
<gene>
    <name evidence="9" type="ORF">AFUS01_LOCUS31447</name>
</gene>
<dbReference type="SMART" id="SM00355">
    <property type="entry name" value="ZnF_C2H2"/>
    <property type="match status" value="3"/>
</dbReference>
<feature type="compositionally biased region" description="Polar residues" evidence="7">
    <location>
        <begin position="32"/>
        <end position="47"/>
    </location>
</feature>
<keyword evidence="1" id="KW-0479">Metal-binding</keyword>
<keyword evidence="2" id="KW-0677">Repeat</keyword>
<evidence type="ECO:0000313" key="10">
    <source>
        <dbReference type="Proteomes" id="UP000708208"/>
    </source>
</evidence>
<name>A0A8J2KUR6_9HEXA</name>
<reference evidence="9" key="1">
    <citation type="submission" date="2021-06" db="EMBL/GenBank/DDBJ databases">
        <authorList>
            <person name="Hodson N. C."/>
            <person name="Mongue J. A."/>
            <person name="Jaron S. K."/>
        </authorList>
    </citation>
    <scope>NUCLEOTIDE SEQUENCE</scope>
</reference>
<dbReference type="InterPro" id="IPR013087">
    <property type="entry name" value="Znf_C2H2_type"/>
</dbReference>
<dbReference type="GO" id="GO:0000981">
    <property type="term" value="F:DNA-binding transcription factor activity, RNA polymerase II-specific"/>
    <property type="evidence" value="ECO:0007669"/>
    <property type="project" value="TreeGrafter"/>
</dbReference>
<dbReference type="OrthoDB" id="4748970at2759"/>